<comment type="caution">
    <text evidence="1">The sequence shown here is derived from an EMBL/GenBank/DDBJ whole genome shotgun (WGS) entry which is preliminary data.</text>
</comment>
<accession>A0AA39YSV3</accession>
<dbReference type="InterPro" id="IPR032675">
    <property type="entry name" value="LRR_dom_sf"/>
</dbReference>
<dbReference type="SUPFAM" id="SSF52047">
    <property type="entry name" value="RNI-like"/>
    <property type="match status" value="1"/>
</dbReference>
<dbReference type="Proteomes" id="UP001174936">
    <property type="component" value="Unassembled WGS sequence"/>
</dbReference>
<sequence length="483" mass="53371">MGRYPFLGFSAISKLEKHPLAFSPLKRDLIEMARLDQLPVELIQQICSLLCPHCLGSDADWFKPLTFEAEDRIKIREGHHALAALCRTSGYLRSVAESYLHHFIYQWKATELSLASTTQALTSRPYLGQAVKTVEIRGDRVGCLSRAFASHFEDVAAGYHVKLPEGWAESDDPKVRSSVILQLLLLHICGAKDVSFTLRLCADFDILEAVQAAAANSGNEASCFLPKLHRLAVYFCGPTESRLGLLAPLLRLAPNLSTLCLQGAQACETGRGMRLAGVTILNLDMCNFNPDALAGLIGSCSRLEVLNMKWDTRGPIANKYGLQPHHVLGSLQKHKESLRSLSMDVIRSDPWCPPADLSLVNFSNLESLWINFNELRASDENGWSAAAFFLPRLLPQSLRRLYLLDDALNVGFDFAGLDVLMKQGEFPELAEIACFYDRIGTPQAGNVTTSPADGNRFVALRGGRGGSKLVKSPNMFNPMRSWH</sequence>
<dbReference type="EMBL" id="JAULSV010000001">
    <property type="protein sequence ID" value="KAK0657027.1"/>
    <property type="molecule type" value="Genomic_DNA"/>
</dbReference>
<evidence type="ECO:0000313" key="1">
    <source>
        <dbReference type="EMBL" id="KAK0657027.1"/>
    </source>
</evidence>
<keyword evidence="2" id="KW-1185">Reference proteome</keyword>
<organism evidence="1 2">
    <name type="scientific">Cercophora newfieldiana</name>
    <dbReference type="NCBI Taxonomy" id="92897"/>
    <lineage>
        <taxon>Eukaryota</taxon>
        <taxon>Fungi</taxon>
        <taxon>Dikarya</taxon>
        <taxon>Ascomycota</taxon>
        <taxon>Pezizomycotina</taxon>
        <taxon>Sordariomycetes</taxon>
        <taxon>Sordariomycetidae</taxon>
        <taxon>Sordariales</taxon>
        <taxon>Lasiosphaeriaceae</taxon>
        <taxon>Cercophora</taxon>
    </lineage>
</organism>
<gene>
    <name evidence="1" type="ORF">B0T16DRAFT_50815</name>
</gene>
<dbReference type="AlphaFoldDB" id="A0AA39YSV3"/>
<name>A0AA39YSV3_9PEZI</name>
<reference evidence="1" key="1">
    <citation type="submission" date="2023-06" db="EMBL/GenBank/DDBJ databases">
        <title>Genome-scale phylogeny and comparative genomics of the fungal order Sordariales.</title>
        <authorList>
            <consortium name="Lawrence Berkeley National Laboratory"/>
            <person name="Hensen N."/>
            <person name="Bonometti L."/>
            <person name="Westerberg I."/>
            <person name="Brannstrom I.O."/>
            <person name="Guillou S."/>
            <person name="Cros-Aarteil S."/>
            <person name="Calhoun S."/>
            <person name="Haridas S."/>
            <person name="Kuo A."/>
            <person name="Mondo S."/>
            <person name="Pangilinan J."/>
            <person name="Riley R."/>
            <person name="Labutti K."/>
            <person name="Andreopoulos B."/>
            <person name="Lipzen A."/>
            <person name="Chen C."/>
            <person name="Yanf M."/>
            <person name="Daum C."/>
            <person name="Ng V."/>
            <person name="Clum A."/>
            <person name="Steindorff A."/>
            <person name="Ohm R."/>
            <person name="Martin F."/>
            <person name="Silar P."/>
            <person name="Natvig D."/>
            <person name="Lalanne C."/>
            <person name="Gautier V."/>
            <person name="Ament-Velasquez S.L."/>
            <person name="Kruys A."/>
            <person name="Hutchinson M.I."/>
            <person name="Powell A.J."/>
            <person name="Barry K."/>
            <person name="Miller A.N."/>
            <person name="Grigoriev I.V."/>
            <person name="Debuchy R."/>
            <person name="Gladieux P."/>
            <person name="Thoren M.H."/>
            <person name="Johannesson H."/>
        </authorList>
    </citation>
    <scope>NUCLEOTIDE SEQUENCE</scope>
    <source>
        <strain evidence="1">SMH2532-1</strain>
    </source>
</reference>
<proteinExistence type="predicted"/>
<protein>
    <submittedName>
        <fullName evidence="1">Uncharacterized protein</fullName>
    </submittedName>
</protein>
<dbReference type="Gene3D" id="3.80.10.10">
    <property type="entry name" value="Ribonuclease Inhibitor"/>
    <property type="match status" value="1"/>
</dbReference>
<evidence type="ECO:0000313" key="2">
    <source>
        <dbReference type="Proteomes" id="UP001174936"/>
    </source>
</evidence>